<keyword evidence="1" id="KW-1133">Transmembrane helix</keyword>
<evidence type="ECO:0000259" key="2">
    <source>
        <dbReference type="Pfam" id="PF12158"/>
    </source>
</evidence>
<dbReference type="Proteomes" id="UP000019276">
    <property type="component" value="Unassembled WGS sequence"/>
</dbReference>
<organism evidence="3 4">
    <name type="scientific">Catenovulum agarivorans DS-2</name>
    <dbReference type="NCBI Taxonomy" id="1328313"/>
    <lineage>
        <taxon>Bacteria</taxon>
        <taxon>Pseudomonadati</taxon>
        <taxon>Pseudomonadota</taxon>
        <taxon>Gammaproteobacteria</taxon>
        <taxon>Alteromonadales</taxon>
        <taxon>Alteromonadaceae</taxon>
        <taxon>Catenovulum</taxon>
    </lineage>
</organism>
<comment type="caution">
    <text evidence="3">The sequence shown here is derived from an EMBL/GenBank/DDBJ whole genome shotgun (WGS) entry which is preliminary data.</text>
</comment>
<gene>
    <name evidence="3" type="ORF">DS2_13744</name>
</gene>
<keyword evidence="1" id="KW-0472">Membrane</keyword>
<proteinExistence type="predicted"/>
<evidence type="ECO:0000313" key="4">
    <source>
        <dbReference type="Proteomes" id="UP000019276"/>
    </source>
</evidence>
<evidence type="ECO:0000313" key="3">
    <source>
        <dbReference type="EMBL" id="EWH09228.1"/>
    </source>
</evidence>
<evidence type="ECO:0000256" key="1">
    <source>
        <dbReference type="SAM" id="Phobius"/>
    </source>
</evidence>
<dbReference type="Pfam" id="PF12158">
    <property type="entry name" value="DUF3592"/>
    <property type="match status" value="1"/>
</dbReference>
<dbReference type="eggNOG" id="ENOG5033AVD">
    <property type="taxonomic scope" value="Bacteria"/>
</dbReference>
<feature type="transmembrane region" description="Helical" evidence="1">
    <location>
        <begin position="109"/>
        <end position="129"/>
    </location>
</feature>
<dbReference type="AlphaFoldDB" id="W7QMT4"/>
<keyword evidence="1" id="KW-0812">Transmembrane</keyword>
<name>W7QMT4_9ALTE</name>
<accession>W7QMT4</accession>
<keyword evidence="4" id="KW-1185">Reference proteome</keyword>
<sequence length="146" mass="16950">MLLISTVFGAYLSAKVVENFNSKNWPTVSGIVETSHIKQLKKSTNYLIQIEYSYFVNGVEYLNDRFSVMNNGVPHEEAKRLLSKYSKGQQVQIRYEPTNPQASVLEAEINYLLIFVWFVVVILFMYSIYKIWSSCYSENKDTCAKF</sequence>
<dbReference type="EMBL" id="ARZY01000027">
    <property type="protein sequence ID" value="EWH09228.1"/>
    <property type="molecule type" value="Genomic_DNA"/>
</dbReference>
<dbReference type="InterPro" id="IPR021994">
    <property type="entry name" value="DUF3592"/>
</dbReference>
<feature type="domain" description="DUF3592" evidence="2">
    <location>
        <begin position="30"/>
        <end position="109"/>
    </location>
</feature>
<protein>
    <recommendedName>
        <fullName evidence="2">DUF3592 domain-containing protein</fullName>
    </recommendedName>
</protein>
<dbReference type="STRING" id="1328313.DS2_13744"/>
<reference evidence="3 4" key="1">
    <citation type="journal article" date="2014" name="Genome Announc.">
        <title>Draft Genome Sequence of the Agar-Degrading Bacterium Catenovulum sp. Strain DS-2, Isolated from Intestines of Haliotis diversicolor.</title>
        <authorList>
            <person name="Shan D."/>
            <person name="Li X."/>
            <person name="Gu Z."/>
            <person name="Wei G."/>
            <person name="Gao Z."/>
            <person name="Shao Z."/>
        </authorList>
    </citation>
    <scope>NUCLEOTIDE SEQUENCE [LARGE SCALE GENOMIC DNA]</scope>
    <source>
        <strain evidence="3 4">DS-2</strain>
    </source>
</reference>